<dbReference type="SUPFAM" id="SSF57667">
    <property type="entry name" value="beta-beta-alpha zinc fingers"/>
    <property type="match status" value="1"/>
</dbReference>
<reference evidence="4" key="2">
    <citation type="submission" date="2019-10" db="EMBL/GenBank/DDBJ databases">
        <title>Conservation and host-specific expression of non-tandemly repeated heterogenous ribosome RNA gene in arbuscular mycorrhizal fungi.</title>
        <authorList>
            <person name="Maeda T."/>
            <person name="Kobayashi Y."/>
            <person name="Nakagawa T."/>
            <person name="Ezawa T."/>
            <person name="Yamaguchi K."/>
            <person name="Bino T."/>
            <person name="Nishimoto Y."/>
            <person name="Shigenobu S."/>
            <person name="Kawaguchi M."/>
        </authorList>
    </citation>
    <scope>NUCLEOTIDE SEQUENCE</scope>
    <source>
        <strain evidence="4">HR1</strain>
    </source>
</reference>
<reference evidence="3 5" key="1">
    <citation type="submission" date="2017-11" db="EMBL/GenBank/DDBJ databases">
        <title>The genome of Rhizophagus clarus HR1 reveals common genetic basis of auxotrophy among arbuscular mycorrhizal fungi.</title>
        <authorList>
            <person name="Kobayashi Y."/>
        </authorList>
    </citation>
    <scope>NUCLEOTIDE SEQUENCE [LARGE SCALE GENOMIC DNA]</scope>
    <source>
        <strain evidence="3 5">HR1</strain>
    </source>
</reference>
<keyword evidence="1" id="KW-0863">Zinc-finger</keyword>
<sequence>MSSLDTLIKKDPRKNFLLTAVASNPSLHPKTHFLQSSMIQSDVSNGIASPPITPIAPTTTTIDSGFECNVCRKAFKSKNGLTRHFNIVKKYNISRSDLNILPENT</sequence>
<gene>
    <name evidence="4" type="ORF">RCL2_000885300</name>
    <name evidence="3" type="ORF">RclHR1_03930009</name>
</gene>
<feature type="domain" description="C2H2-type" evidence="2">
    <location>
        <begin position="66"/>
        <end position="84"/>
    </location>
</feature>
<evidence type="ECO:0000313" key="5">
    <source>
        <dbReference type="Proteomes" id="UP000247702"/>
    </source>
</evidence>
<name>A0A2Z6S8K0_9GLOM</name>
<keyword evidence="5" id="KW-1185">Reference proteome</keyword>
<evidence type="ECO:0000259" key="2">
    <source>
        <dbReference type="PROSITE" id="PS50157"/>
    </source>
</evidence>
<protein>
    <recommendedName>
        <fullName evidence="2">C2H2-type domain-containing protein</fullName>
    </recommendedName>
</protein>
<dbReference type="EMBL" id="BLAL01000058">
    <property type="protein sequence ID" value="GES81605.1"/>
    <property type="molecule type" value="Genomic_DNA"/>
</dbReference>
<dbReference type="Proteomes" id="UP000247702">
    <property type="component" value="Unassembled WGS sequence"/>
</dbReference>
<dbReference type="EMBL" id="BEXD01003257">
    <property type="protein sequence ID" value="GBC00659.1"/>
    <property type="molecule type" value="Genomic_DNA"/>
</dbReference>
<dbReference type="Gene3D" id="3.30.160.60">
    <property type="entry name" value="Classic Zinc Finger"/>
    <property type="match status" value="1"/>
</dbReference>
<evidence type="ECO:0000313" key="4">
    <source>
        <dbReference type="EMBL" id="GES81605.1"/>
    </source>
</evidence>
<keyword evidence="1" id="KW-0862">Zinc</keyword>
<dbReference type="Proteomes" id="UP000615446">
    <property type="component" value="Unassembled WGS sequence"/>
</dbReference>
<dbReference type="PROSITE" id="PS50157">
    <property type="entry name" value="ZINC_FINGER_C2H2_2"/>
    <property type="match status" value="1"/>
</dbReference>
<accession>A0A2Z6S8K0</accession>
<dbReference type="InterPro" id="IPR036236">
    <property type="entry name" value="Znf_C2H2_sf"/>
</dbReference>
<organism evidence="3 5">
    <name type="scientific">Rhizophagus clarus</name>
    <dbReference type="NCBI Taxonomy" id="94130"/>
    <lineage>
        <taxon>Eukaryota</taxon>
        <taxon>Fungi</taxon>
        <taxon>Fungi incertae sedis</taxon>
        <taxon>Mucoromycota</taxon>
        <taxon>Glomeromycotina</taxon>
        <taxon>Glomeromycetes</taxon>
        <taxon>Glomerales</taxon>
        <taxon>Glomeraceae</taxon>
        <taxon>Rhizophagus</taxon>
    </lineage>
</organism>
<dbReference type="InterPro" id="IPR013087">
    <property type="entry name" value="Znf_C2H2_type"/>
</dbReference>
<dbReference type="GO" id="GO:0008270">
    <property type="term" value="F:zinc ion binding"/>
    <property type="evidence" value="ECO:0007669"/>
    <property type="project" value="UniProtKB-KW"/>
</dbReference>
<evidence type="ECO:0000313" key="3">
    <source>
        <dbReference type="EMBL" id="GBC00659.1"/>
    </source>
</evidence>
<evidence type="ECO:0000256" key="1">
    <source>
        <dbReference type="PROSITE-ProRule" id="PRU00042"/>
    </source>
</evidence>
<dbReference type="AlphaFoldDB" id="A0A2Z6S8K0"/>
<keyword evidence="1" id="KW-0479">Metal-binding</keyword>
<comment type="caution">
    <text evidence="3">The sequence shown here is derived from an EMBL/GenBank/DDBJ whole genome shotgun (WGS) entry which is preliminary data.</text>
</comment>
<proteinExistence type="predicted"/>